<dbReference type="Pfam" id="PF00107">
    <property type="entry name" value="ADH_zinc_N"/>
    <property type="match status" value="1"/>
</dbReference>
<evidence type="ECO:0000313" key="12">
    <source>
        <dbReference type="EMBL" id="KAK9269680.1"/>
    </source>
</evidence>
<accession>A0AAP0NAX9</accession>
<feature type="domain" description="G-patch" evidence="10">
    <location>
        <begin position="997"/>
        <end position="1043"/>
    </location>
</feature>
<comment type="subunit">
    <text evidence="2">Homodimer.</text>
</comment>
<feature type="region of interest" description="Disordered" evidence="9">
    <location>
        <begin position="526"/>
        <end position="566"/>
    </location>
</feature>
<feature type="compositionally biased region" description="Acidic residues" evidence="9">
    <location>
        <begin position="526"/>
        <end position="543"/>
    </location>
</feature>
<keyword evidence="3 8" id="KW-0479">Metal-binding</keyword>
<dbReference type="GO" id="GO:0016491">
    <property type="term" value="F:oxidoreductase activity"/>
    <property type="evidence" value="ECO:0007669"/>
    <property type="project" value="UniProtKB-KW"/>
</dbReference>
<dbReference type="InterPro" id="IPR011032">
    <property type="entry name" value="GroES-like_sf"/>
</dbReference>
<dbReference type="Gene3D" id="3.90.180.10">
    <property type="entry name" value="Medium-chain alcohol dehydrogenases, catalytic domain"/>
    <property type="match status" value="1"/>
</dbReference>
<dbReference type="GO" id="GO:0003676">
    <property type="term" value="F:nucleic acid binding"/>
    <property type="evidence" value="ECO:0007669"/>
    <property type="project" value="UniProtKB-UniRule"/>
</dbReference>
<evidence type="ECO:0000256" key="1">
    <source>
        <dbReference type="ARBA" id="ARBA00001947"/>
    </source>
</evidence>
<dbReference type="AlphaFoldDB" id="A0AAP0NAX9"/>
<dbReference type="Pfam" id="PF01424">
    <property type="entry name" value="R3H"/>
    <property type="match status" value="1"/>
</dbReference>
<evidence type="ECO:0000256" key="8">
    <source>
        <dbReference type="RuleBase" id="RU361277"/>
    </source>
</evidence>
<evidence type="ECO:0008006" key="14">
    <source>
        <dbReference type="Google" id="ProtNLM"/>
    </source>
</evidence>
<dbReference type="Pfam" id="PF01585">
    <property type="entry name" value="G-patch"/>
    <property type="match status" value="2"/>
</dbReference>
<dbReference type="PROSITE" id="PS51061">
    <property type="entry name" value="R3H"/>
    <property type="match status" value="1"/>
</dbReference>
<dbReference type="InterPro" id="IPR001374">
    <property type="entry name" value="R3H_dom"/>
</dbReference>
<feature type="compositionally biased region" description="Acidic residues" evidence="9">
    <location>
        <begin position="551"/>
        <end position="566"/>
    </location>
</feature>
<feature type="compositionally biased region" description="Basic and acidic residues" evidence="9">
    <location>
        <begin position="972"/>
        <end position="988"/>
    </location>
</feature>
<feature type="compositionally biased region" description="Low complexity" evidence="9">
    <location>
        <begin position="333"/>
        <end position="346"/>
    </location>
</feature>
<dbReference type="Gene3D" id="3.40.50.720">
    <property type="entry name" value="NAD(P)-binding Rossmann-like Domain"/>
    <property type="match status" value="1"/>
</dbReference>
<feature type="region of interest" description="Disordered" evidence="9">
    <location>
        <begin position="332"/>
        <end position="364"/>
    </location>
</feature>
<keyword evidence="4 8" id="KW-0862">Zinc</keyword>
<dbReference type="CDD" id="cd02646">
    <property type="entry name" value="R3H_G-patch"/>
    <property type="match status" value="1"/>
</dbReference>
<dbReference type="EMBL" id="JBBPBK010000015">
    <property type="protein sequence ID" value="KAK9269680.1"/>
    <property type="molecule type" value="Genomic_DNA"/>
</dbReference>
<feature type="region of interest" description="Disordered" evidence="9">
    <location>
        <begin position="966"/>
        <end position="988"/>
    </location>
</feature>
<dbReference type="InterPro" id="IPR000467">
    <property type="entry name" value="G_patch_dom"/>
</dbReference>
<feature type="region of interest" description="Disordered" evidence="9">
    <location>
        <begin position="442"/>
        <end position="478"/>
    </location>
</feature>
<dbReference type="FunFam" id="3.90.180.10:FF:000067">
    <property type="entry name" value="alcohol dehydrogenase 1-like isoform X1"/>
    <property type="match status" value="1"/>
</dbReference>
<evidence type="ECO:0000313" key="13">
    <source>
        <dbReference type="Proteomes" id="UP001415857"/>
    </source>
</evidence>
<keyword evidence="13" id="KW-1185">Reference proteome</keyword>
<dbReference type="InterPro" id="IPR013149">
    <property type="entry name" value="ADH-like_C"/>
</dbReference>
<evidence type="ECO:0000256" key="9">
    <source>
        <dbReference type="SAM" id="MobiDB-lite"/>
    </source>
</evidence>
<dbReference type="PANTHER" id="PTHR47423">
    <property type="entry name" value="G-PATCH DOMAIN CONTAINING PROTEIN"/>
    <property type="match status" value="1"/>
</dbReference>
<dbReference type="SMART" id="SM00443">
    <property type="entry name" value="G_patch"/>
    <property type="match status" value="2"/>
</dbReference>
<organism evidence="12 13">
    <name type="scientific">Liquidambar formosana</name>
    <name type="common">Formosan gum</name>
    <dbReference type="NCBI Taxonomy" id="63359"/>
    <lineage>
        <taxon>Eukaryota</taxon>
        <taxon>Viridiplantae</taxon>
        <taxon>Streptophyta</taxon>
        <taxon>Embryophyta</taxon>
        <taxon>Tracheophyta</taxon>
        <taxon>Spermatophyta</taxon>
        <taxon>Magnoliopsida</taxon>
        <taxon>eudicotyledons</taxon>
        <taxon>Gunneridae</taxon>
        <taxon>Pentapetalae</taxon>
        <taxon>Saxifragales</taxon>
        <taxon>Altingiaceae</taxon>
        <taxon>Liquidambar</taxon>
    </lineage>
</organism>
<feature type="region of interest" description="Disordered" evidence="9">
    <location>
        <begin position="678"/>
        <end position="702"/>
    </location>
</feature>
<evidence type="ECO:0000256" key="3">
    <source>
        <dbReference type="ARBA" id="ARBA00022723"/>
    </source>
</evidence>
<evidence type="ECO:0000256" key="7">
    <source>
        <dbReference type="ARBA" id="ARBA00060764"/>
    </source>
</evidence>
<dbReference type="SUPFAM" id="SSF51735">
    <property type="entry name" value="NAD(P)-binding Rossmann-fold domains"/>
    <property type="match status" value="1"/>
</dbReference>
<evidence type="ECO:0000259" key="10">
    <source>
        <dbReference type="PROSITE" id="PS50174"/>
    </source>
</evidence>
<evidence type="ECO:0000256" key="5">
    <source>
        <dbReference type="ARBA" id="ARBA00023002"/>
    </source>
</evidence>
<evidence type="ECO:0000256" key="2">
    <source>
        <dbReference type="ARBA" id="ARBA00011738"/>
    </source>
</evidence>
<evidence type="ECO:0000259" key="11">
    <source>
        <dbReference type="PROSITE" id="PS51061"/>
    </source>
</evidence>
<dbReference type="PROSITE" id="PS50174">
    <property type="entry name" value="G_PATCH"/>
    <property type="match status" value="2"/>
</dbReference>
<dbReference type="InterPro" id="IPR013154">
    <property type="entry name" value="ADH-like_N"/>
</dbReference>
<dbReference type="SUPFAM" id="SSF50129">
    <property type="entry name" value="GroES-like"/>
    <property type="match status" value="1"/>
</dbReference>
<comment type="cofactor">
    <cofactor evidence="1 8">
        <name>Zn(2+)</name>
        <dbReference type="ChEBI" id="CHEBI:29105"/>
    </cofactor>
</comment>
<proteinExistence type="inferred from homology"/>
<dbReference type="PROSITE" id="PS00059">
    <property type="entry name" value="ADH_ZINC"/>
    <property type="match status" value="1"/>
</dbReference>
<comment type="similarity">
    <text evidence="7">Belongs to the zinc-containing alcohol dehydrogenase family. Class-IV subfamily.</text>
</comment>
<feature type="region of interest" description="Disordered" evidence="9">
    <location>
        <begin position="818"/>
        <end position="860"/>
    </location>
</feature>
<evidence type="ECO:0000256" key="4">
    <source>
        <dbReference type="ARBA" id="ARBA00022833"/>
    </source>
</evidence>
<dbReference type="Proteomes" id="UP001415857">
    <property type="component" value="Unassembled WGS sequence"/>
</dbReference>
<dbReference type="PANTHER" id="PTHR47423:SF2">
    <property type="entry name" value="PROTEIN SQS1"/>
    <property type="match status" value="1"/>
</dbReference>
<dbReference type="Pfam" id="PF08240">
    <property type="entry name" value="ADH_N"/>
    <property type="match status" value="1"/>
</dbReference>
<dbReference type="GO" id="GO:0008270">
    <property type="term" value="F:zinc ion binding"/>
    <property type="evidence" value="ECO:0007669"/>
    <property type="project" value="InterPro"/>
</dbReference>
<name>A0AAP0NAX9_LIQFO</name>
<dbReference type="FunFam" id="3.40.50.720:FF:000003">
    <property type="entry name" value="S-(hydroxymethyl)glutathione dehydrogenase"/>
    <property type="match status" value="1"/>
</dbReference>
<feature type="domain" description="R3H" evidence="11">
    <location>
        <begin position="716"/>
        <end position="781"/>
    </location>
</feature>
<keyword evidence="5" id="KW-0560">Oxidoreductase</keyword>
<feature type="domain" description="G-patch" evidence="10">
    <location>
        <begin position="916"/>
        <end position="962"/>
    </location>
</feature>
<evidence type="ECO:0000256" key="6">
    <source>
        <dbReference type="ARBA" id="ARBA00023027"/>
    </source>
</evidence>
<comment type="caution">
    <text evidence="12">The sequence shown here is derived from an EMBL/GenBank/DDBJ whole genome shotgun (WGS) entry which is preliminary data.</text>
</comment>
<protein>
    <recommendedName>
        <fullName evidence="14">Protein SQS1</fullName>
    </recommendedName>
</protein>
<reference evidence="12 13" key="1">
    <citation type="journal article" date="2024" name="Plant J.">
        <title>Genome sequences and population genomics reveal climatic adaptation and genomic divergence between two closely related sweetgum species.</title>
        <authorList>
            <person name="Xu W.Q."/>
            <person name="Ren C.Q."/>
            <person name="Zhang X.Y."/>
            <person name="Comes H.P."/>
            <person name="Liu X.H."/>
            <person name="Li Y.G."/>
            <person name="Kettle C.J."/>
            <person name="Jalonen R."/>
            <person name="Gaisberger H."/>
            <person name="Ma Y.Z."/>
            <person name="Qiu Y.X."/>
        </authorList>
    </citation>
    <scope>NUCLEOTIDE SEQUENCE [LARGE SCALE GENOMIC DNA]</scope>
    <source>
        <strain evidence="12">Hangzhou</strain>
    </source>
</reference>
<dbReference type="InterPro" id="IPR036291">
    <property type="entry name" value="NAD(P)-bd_dom_sf"/>
</dbReference>
<sequence>MGRFIKRRFSVVGSAAAVCWGEEKVVKVEEIQVEPPRRCEIRMKIIYASFCHTDVLCTQGFPTSAFPRVLGHEGVGVVESIGEEVTNLKEGDIVIPTFIGECKECENCRSGKTNLCEKYPFLFSGLMPDETSRMSVKGQKLYHFFTCSTWSEYTVVNINYIVKVDPSIALPHASLLSCGFTTGFGGGWKEAKVEKGSSVAVFGLGAVGLGAIKGAQMKGATRIIGIDKNERKKEKGLAFGMTEFVNPSEHDKSISEIIKELTGGTGVDYCIECTGVAPLMNEALEACKVHGIQPAKTRPPVQFSDPVRAIRRRLHHRLRAFVPLRFLLRRRNPNGSGKSGSRSGNPDRSMASGSKSGSRKTHGNVIRYEYPAVDPQEGLCPKSCMGPNGDNALDESHPIMLVDSKENKIFAYVDQTPSTKPLDVEYTYDYSSALVLDDSSHRGLGFSEDPEATPSGIGLSSKKTEEEEESCSVSSSLEKEIDADGSFNCEIGGKMFEGLMGETLSPWKNSGFLSIGGMKLYTQDISDEEGDMDDDGELPDEESSGSSEPSSESDDSEDMSNSDSDVDDEVALDYVKGIGGGNKVTDVNWLEEQVLDVSDDDSSSDSSIDGTIEKLGGIALQDASREYGMRKPSSRKKYPLGTCKSGAATDAWSLAIDDLMLVKDPRMYSGKRRNIAGIPKSWPPHAQKNKNFRNYPGEKKKHRKEMIALKRRERMMSRGVDLEQINLKLEQMVLDEVDILSFQPMQPRDCSQVRRLAAIYRLRSGCQGSGKKRFVTVTRTDHTCMPSSIDKLRLEKLIGAGNEDADFVVNDLNTKVKKASKGSGFSPLQHQRSVQSKSSKKSANHYGSSKMSEKKSSGRIGSSYANQPVSFVSSGTMQSDTVEIRNVESKDTNDSTHGEIKGVAGLAKFGAFEVHTKGFGSKMMAKMGFVEGGGLGKDGQGVAVPIEVIKRPKSLGLGVQFSETAGDEASDDFSKNKNKKDMARSESQRIGGFEKHTKGFGSKMMAKMGFVEGLGLGKDSQGIVNPLVPVRLPKSLGLGAKSKS</sequence>
<dbReference type="InterPro" id="IPR002328">
    <property type="entry name" value="ADH_Zn_CS"/>
</dbReference>
<dbReference type="InterPro" id="IPR034082">
    <property type="entry name" value="R3H_G-patch"/>
</dbReference>
<gene>
    <name evidence="12" type="ORF">L1049_001458</name>
</gene>
<dbReference type="InterPro" id="IPR036867">
    <property type="entry name" value="R3H_dom_sf"/>
</dbReference>
<feature type="compositionally biased region" description="Polar residues" evidence="9">
    <location>
        <begin position="826"/>
        <end position="835"/>
    </location>
</feature>
<dbReference type="Gene3D" id="3.30.1370.50">
    <property type="entry name" value="R3H-like domain"/>
    <property type="match status" value="1"/>
</dbReference>
<keyword evidence="6" id="KW-0520">NAD</keyword>